<keyword evidence="2" id="KW-1185">Reference proteome</keyword>
<gene>
    <name evidence="1" type="ORF">O6H91_04G039000</name>
</gene>
<evidence type="ECO:0000313" key="1">
    <source>
        <dbReference type="EMBL" id="KAJ7558435.1"/>
    </source>
</evidence>
<dbReference type="EMBL" id="CM055095">
    <property type="protein sequence ID" value="KAJ7558435.1"/>
    <property type="molecule type" value="Genomic_DNA"/>
</dbReference>
<dbReference type="Proteomes" id="UP001162992">
    <property type="component" value="Chromosome 4"/>
</dbReference>
<protein>
    <submittedName>
        <fullName evidence="1">Uncharacterized protein</fullName>
    </submittedName>
</protein>
<evidence type="ECO:0000313" key="2">
    <source>
        <dbReference type="Proteomes" id="UP001162992"/>
    </source>
</evidence>
<name>A0ACC2DVX3_DIPCM</name>
<reference evidence="2" key="1">
    <citation type="journal article" date="2024" name="Proc. Natl. Acad. Sci. U.S.A.">
        <title>Extraordinary preservation of gene collinearity over three hundred million years revealed in homosporous lycophytes.</title>
        <authorList>
            <person name="Li C."/>
            <person name="Wickell D."/>
            <person name="Kuo L.Y."/>
            <person name="Chen X."/>
            <person name="Nie B."/>
            <person name="Liao X."/>
            <person name="Peng D."/>
            <person name="Ji J."/>
            <person name="Jenkins J."/>
            <person name="Williams M."/>
            <person name="Shu S."/>
            <person name="Plott C."/>
            <person name="Barry K."/>
            <person name="Rajasekar S."/>
            <person name="Grimwood J."/>
            <person name="Han X."/>
            <person name="Sun S."/>
            <person name="Hou Z."/>
            <person name="He W."/>
            <person name="Dai G."/>
            <person name="Sun C."/>
            <person name="Schmutz J."/>
            <person name="Leebens-Mack J.H."/>
            <person name="Li F.W."/>
            <person name="Wang L."/>
        </authorList>
    </citation>
    <scope>NUCLEOTIDE SEQUENCE [LARGE SCALE GENOMIC DNA]</scope>
    <source>
        <strain evidence="2">cv. PW_Plant_1</strain>
    </source>
</reference>
<proteinExistence type="predicted"/>
<organism evidence="1 2">
    <name type="scientific">Diphasiastrum complanatum</name>
    <name type="common">Issler's clubmoss</name>
    <name type="synonym">Lycopodium complanatum</name>
    <dbReference type="NCBI Taxonomy" id="34168"/>
    <lineage>
        <taxon>Eukaryota</taxon>
        <taxon>Viridiplantae</taxon>
        <taxon>Streptophyta</taxon>
        <taxon>Embryophyta</taxon>
        <taxon>Tracheophyta</taxon>
        <taxon>Lycopodiopsida</taxon>
        <taxon>Lycopodiales</taxon>
        <taxon>Lycopodiaceae</taxon>
        <taxon>Lycopodioideae</taxon>
        <taxon>Diphasiastrum</taxon>
    </lineage>
</organism>
<accession>A0ACC2DVX3</accession>
<comment type="caution">
    <text evidence="1">The sequence shown here is derived from an EMBL/GenBank/DDBJ whole genome shotgun (WGS) entry which is preliminary data.</text>
</comment>
<sequence length="540" mass="58251">MAAVSRFCHYVHTSPTAWEGFVTGSACGTGRPWPSAFELNLAMSHSLLSLCQQRFFSKRGTFNFTLQEGLLSLSYGCASCKPRLSGFRDGRVQAKCQGVQTPLDEPVALQKTLTKELSDYTFVRPVLDGSNKLERTDCIDVAVLGNLCLDIVLNVPSLPPNELAEKYKYMQRLVASPPDEGSWEAGGNSNFAIAASRLGLRTVTIGHVGHEKFGQFLVQALEKEGITVVDIEDEGAPLGGDDYDGSTLLCWVLVDQEHNHSFCSRFDFMKDPVFSRIIRLPARIEAVIKGSKALFCNGFVFDELLPATIESAVDCAQTSGSALFFDPGPKGKLLSRGTLEQQAALEKLLRSCDVLLLTADEAEALTGVADPLSSSRVLLSRCQNAKWVIVKLGEKGCLLATLKRNYRASGFKVDVIDTVGCGDSFAAAIVLGYIHNIPVITTITLANAVGAATAKGCGAGRNVATASKVADILACLESTDEYSECSVQNVTSVGKENDGVQNVTAISIEAVAKDALDLLHKVLERDSVHVDKWIFRNTIL</sequence>